<organism evidence="1 2">
    <name type="scientific">Avena sativa</name>
    <name type="common">Oat</name>
    <dbReference type="NCBI Taxonomy" id="4498"/>
    <lineage>
        <taxon>Eukaryota</taxon>
        <taxon>Viridiplantae</taxon>
        <taxon>Streptophyta</taxon>
        <taxon>Embryophyta</taxon>
        <taxon>Tracheophyta</taxon>
        <taxon>Spermatophyta</taxon>
        <taxon>Magnoliopsida</taxon>
        <taxon>Liliopsida</taxon>
        <taxon>Poales</taxon>
        <taxon>Poaceae</taxon>
        <taxon>BOP clade</taxon>
        <taxon>Pooideae</taxon>
        <taxon>Poodae</taxon>
        <taxon>Poeae</taxon>
        <taxon>Poeae Chloroplast Group 1 (Aveneae type)</taxon>
        <taxon>Aveninae</taxon>
        <taxon>Avena</taxon>
    </lineage>
</organism>
<proteinExistence type="predicted"/>
<dbReference type="EnsemblPlants" id="AVESA.00010b.r2.2DG0391930.1">
    <property type="protein sequence ID" value="AVESA.00010b.r2.2DG0391930.1.CDS.1"/>
    <property type="gene ID" value="AVESA.00010b.r2.2DG0391930"/>
</dbReference>
<evidence type="ECO:0000313" key="2">
    <source>
        <dbReference type="Proteomes" id="UP001732700"/>
    </source>
</evidence>
<evidence type="ECO:0000313" key="1">
    <source>
        <dbReference type="EnsemblPlants" id="AVESA.00010b.r2.2DG0391930.1.CDS.1"/>
    </source>
</evidence>
<sequence length="286" mass="30905">MEATNQEVATLVEKISGLHAAISKLPSLSPSTEVDALFTELVATCVPWSPVEVTKLSPEAQEMREDLIRLCSTAEGHLEAHYSDILAASNNPLDDLHRFPYYENYVNLSNLEHGLLASHAAAAPARVAFIGSGPLPLSSLFLTTNHLRGTRFDNYDQCGIANGRARRLVGAVANEDVRGRMVFHTADVADLGTAELGAYDVVFLAALVGVASGEKAEAIAHLGRHMAHGAALMVRSAHGARAFLYPVVELDDVRRRGFEVLAVHHPTGDEVFNSFIVARKIPHTEI</sequence>
<reference evidence="1" key="1">
    <citation type="submission" date="2021-05" db="EMBL/GenBank/DDBJ databases">
        <authorList>
            <person name="Scholz U."/>
            <person name="Mascher M."/>
            <person name="Fiebig A."/>
        </authorList>
    </citation>
    <scope>NUCLEOTIDE SEQUENCE [LARGE SCALE GENOMIC DNA]</scope>
</reference>
<reference evidence="1" key="2">
    <citation type="submission" date="2025-09" db="UniProtKB">
        <authorList>
            <consortium name="EnsemblPlants"/>
        </authorList>
    </citation>
    <scope>IDENTIFICATION</scope>
</reference>
<accession>A0ACD5V724</accession>
<name>A0ACD5V724_AVESA</name>
<protein>
    <submittedName>
        <fullName evidence="1">Uncharacterized protein</fullName>
    </submittedName>
</protein>
<dbReference type="Proteomes" id="UP001732700">
    <property type="component" value="Chromosome 2D"/>
</dbReference>
<keyword evidence="2" id="KW-1185">Reference proteome</keyword>